<dbReference type="Proteomes" id="UP000234681">
    <property type="component" value="Chromosome 3"/>
</dbReference>
<gene>
    <name evidence="1" type="ORF">rCG_37663</name>
</gene>
<accession>A6JF42</accession>
<sequence>MEKHVQRTGLGVVNNSSNPACRRWMDCKGPEDTLLEISVSRFSVCHSMNHFLFLPIVCSFLTKSS</sequence>
<name>A6JF42_RAT</name>
<protein>
    <submittedName>
        <fullName evidence="1">RCG37663</fullName>
    </submittedName>
</protein>
<organism evidence="1 2">
    <name type="scientific">Rattus norvegicus</name>
    <name type="common">Rat</name>
    <dbReference type="NCBI Taxonomy" id="10116"/>
    <lineage>
        <taxon>Eukaryota</taxon>
        <taxon>Metazoa</taxon>
        <taxon>Chordata</taxon>
        <taxon>Craniata</taxon>
        <taxon>Vertebrata</taxon>
        <taxon>Euteleostomi</taxon>
        <taxon>Mammalia</taxon>
        <taxon>Eutheria</taxon>
        <taxon>Euarchontoglires</taxon>
        <taxon>Glires</taxon>
        <taxon>Rodentia</taxon>
        <taxon>Myomorpha</taxon>
        <taxon>Muroidea</taxon>
        <taxon>Muridae</taxon>
        <taxon>Murinae</taxon>
        <taxon>Rattus</taxon>
    </lineage>
</organism>
<evidence type="ECO:0000313" key="1">
    <source>
        <dbReference type="EMBL" id="EDM00418.1"/>
    </source>
</evidence>
<dbReference type="EMBL" id="CH473983">
    <property type="protein sequence ID" value="EDM00418.1"/>
    <property type="molecule type" value="Genomic_DNA"/>
</dbReference>
<evidence type="ECO:0000313" key="2">
    <source>
        <dbReference type="Proteomes" id="UP000234681"/>
    </source>
</evidence>
<proteinExistence type="predicted"/>
<reference evidence="1 2" key="1">
    <citation type="submission" date="2005-09" db="EMBL/GenBank/DDBJ databases">
        <authorList>
            <person name="Mural R.J."/>
            <person name="Li P.W."/>
            <person name="Adams M.D."/>
            <person name="Amanatides P.G."/>
            <person name="Baden-Tillson H."/>
            <person name="Barnstead M."/>
            <person name="Chin S.H."/>
            <person name="Dew I."/>
            <person name="Evans C.A."/>
            <person name="Ferriera S."/>
            <person name="Flanigan M."/>
            <person name="Fosler C."/>
            <person name="Glodek A."/>
            <person name="Gu Z."/>
            <person name="Holt R.A."/>
            <person name="Jennings D."/>
            <person name="Kraft C.L."/>
            <person name="Lu F."/>
            <person name="Nguyen T."/>
            <person name="Nusskern D.R."/>
            <person name="Pfannkoch C.M."/>
            <person name="Sitter C."/>
            <person name="Sutton G.G."/>
            <person name="Venter J.C."/>
            <person name="Wang Z."/>
            <person name="Woodage T."/>
            <person name="Zheng X.H."/>
            <person name="Zhong F."/>
        </authorList>
    </citation>
    <scope>NUCLEOTIDE SEQUENCE [LARGE SCALE GENOMIC DNA]</scope>
    <source>
        <strain>BN</strain>
        <strain evidence="2">Sprague-Dawley</strain>
    </source>
</reference>
<dbReference type="AlphaFoldDB" id="A6JF42"/>